<keyword evidence="4" id="KW-1185">Reference proteome</keyword>
<dbReference type="Pfam" id="PF00534">
    <property type="entry name" value="Glycos_transf_1"/>
    <property type="match status" value="1"/>
</dbReference>
<dbReference type="PANTHER" id="PTHR45947">
    <property type="entry name" value="SULFOQUINOVOSYL TRANSFERASE SQD2"/>
    <property type="match status" value="1"/>
</dbReference>
<dbReference type="InterPro" id="IPR050194">
    <property type="entry name" value="Glycosyltransferase_grp1"/>
</dbReference>
<reference evidence="3 4" key="1">
    <citation type="submission" date="2020-02" db="EMBL/GenBank/DDBJ databases">
        <authorList>
            <person name="Hogendoorn C."/>
        </authorList>
    </citation>
    <scope>NUCLEOTIDE SEQUENCE [LARGE SCALE GENOMIC DNA]</scope>
    <source>
        <strain evidence="3">METHB21</strain>
    </source>
</reference>
<dbReference type="SUPFAM" id="SSF53756">
    <property type="entry name" value="UDP-Glycosyltransferase/glycogen phosphorylase"/>
    <property type="match status" value="1"/>
</dbReference>
<comment type="caution">
    <text evidence="3">The sequence shown here is derived from an EMBL/GenBank/DDBJ whole genome shotgun (WGS) entry which is preliminary data.</text>
</comment>
<gene>
    <name evidence="3" type="ORF">METHB2_620003</name>
</gene>
<evidence type="ECO:0000313" key="3">
    <source>
        <dbReference type="EMBL" id="CAA9892258.1"/>
    </source>
</evidence>
<dbReference type="Pfam" id="PF13439">
    <property type="entry name" value="Glyco_transf_4"/>
    <property type="match status" value="1"/>
</dbReference>
<keyword evidence="3" id="KW-0808">Transferase</keyword>
<dbReference type="Gene3D" id="3.40.50.2000">
    <property type="entry name" value="Glycogen Phosphorylase B"/>
    <property type="match status" value="2"/>
</dbReference>
<dbReference type="CDD" id="cd03801">
    <property type="entry name" value="GT4_PimA-like"/>
    <property type="match status" value="1"/>
</dbReference>
<dbReference type="AlphaFoldDB" id="A0A8S0XU36"/>
<dbReference type="GO" id="GO:0016757">
    <property type="term" value="F:glycosyltransferase activity"/>
    <property type="evidence" value="ECO:0007669"/>
    <property type="project" value="InterPro"/>
</dbReference>
<dbReference type="PANTHER" id="PTHR45947:SF3">
    <property type="entry name" value="SULFOQUINOVOSYL TRANSFERASE SQD2"/>
    <property type="match status" value="1"/>
</dbReference>
<evidence type="ECO:0000259" key="2">
    <source>
        <dbReference type="Pfam" id="PF13439"/>
    </source>
</evidence>
<protein>
    <submittedName>
        <fullName evidence="3">Glycosyl transferase, group 1</fullName>
    </submittedName>
</protein>
<feature type="domain" description="Glycosyl transferase family 1" evidence="1">
    <location>
        <begin position="185"/>
        <end position="338"/>
    </location>
</feature>
<dbReference type="InterPro" id="IPR028098">
    <property type="entry name" value="Glyco_trans_4-like_N"/>
</dbReference>
<dbReference type="InterPro" id="IPR001296">
    <property type="entry name" value="Glyco_trans_1"/>
</dbReference>
<evidence type="ECO:0000259" key="1">
    <source>
        <dbReference type="Pfam" id="PF00534"/>
    </source>
</evidence>
<name>A0A8S0XU36_9GAMM</name>
<dbReference type="EMBL" id="CADCXN010000094">
    <property type="protein sequence ID" value="CAA9892258.1"/>
    <property type="molecule type" value="Genomic_DNA"/>
</dbReference>
<evidence type="ECO:0000313" key="4">
    <source>
        <dbReference type="Proteomes" id="UP000494216"/>
    </source>
</evidence>
<sequence>MTHKKKALHVGLVGPLPPPSGGMANQLNQLVQLLAKEDIQVSLVQTNAPYGYKIIENIKGARALWRLIPYLAKVWKLAGKVDVIHVLANSGWSWQLFAAPVLWTGWFRGTPVIINYRGGEAEDYFKKSIKWVRPSIKKATAVAVPSGYLKKIFSDFGIDSQIIPNIINLERFIPKDKIGLIDPLQPHLIITRNLEAIYGISTAIKAVALLRPIVPGIKLSIAGSGPQKEKLQYLVTKEKLENNIIFTGRLTPEEMAKLYQNANIMLNPTTVDNMPNSILEALASGVAVVTTDVGGIPYIVKNNNTALFAEANNPELMAKQINRLLNEPELYQELVNNGLQDVQQYAWTEIRALWLGLYEASRNKMVKK</sequence>
<dbReference type="Proteomes" id="UP000494216">
    <property type="component" value="Unassembled WGS sequence"/>
</dbReference>
<proteinExistence type="predicted"/>
<organism evidence="3 4">
    <name type="scientific">Candidatus Methylobacter favarea</name>
    <dbReference type="NCBI Taxonomy" id="2707345"/>
    <lineage>
        <taxon>Bacteria</taxon>
        <taxon>Pseudomonadati</taxon>
        <taxon>Pseudomonadota</taxon>
        <taxon>Gammaproteobacteria</taxon>
        <taxon>Methylococcales</taxon>
        <taxon>Methylococcaceae</taxon>
        <taxon>Methylobacter</taxon>
    </lineage>
</organism>
<feature type="domain" description="Glycosyltransferase subfamily 4-like N-terminal" evidence="2">
    <location>
        <begin position="21"/>
        <end position="171"/>
    </location>
</feature>
<accession>A0A8S0XU36</accession>